<keyword evidence="2" id="KW-1185">Reference proteome</keyword>
<evidence type="ECO:0000313" key="1">
    <source>
        <dbReference type="EMBL" id="CAG8554781.1"/>
    </source>
</evidence>
<name>A0ACA9M0I9_9GLOM</name>
<gene>
    <name evidence="1" type="ORF">SPELUC_LOCUS5354</name>
</gene>
<feature type="non-terminal residue" evidence="1">
    <location>
        <position position="1"/>
    </location>
</feature>
<dbReference type="EMBL" id="CAJVPW010005426">
    <property type="protein sequence ID" value="CAG8554781.1"/>
    <property type="molecule type" value="Genomic_DNA"/>
</dbReference>
<protein>
    <submittedName>
        <fullName evidence="1">14379_t:CDS:1</fullName>
    </submittedName>
</protein>
<reference evidence="1" key="1">
    <citation type="submission" date="2021-06" db="EMBL/GenBank/DDBJ databases">
        <authorList>
            <person name="Kallberg Y."/>
            <person name="Tangrot J."/>
            <person name="Rosling A."/>
        </authorList>
    </citation>
    <scope>NUCLEOTIDE SEQUENCE</scope>
    <source>
        <strain evidence="1">28 12/20/2015</strain>
    </source>
</reference>
<evidence type="ECO:0000313" key="2">
    <source>
        <dbReference type="Proteomes" id="UP000789366"/>
    </source>
</evidence>
<sequence length="203" mass="22647">SRCFPIFMSHDVQYQCAIPKDAQNLLPKVILFLFTSLKDGLKDGLKGILKGDLKDILKGDLKDSQICVGFLVGSSLLVAFLGTAGMTLICLYYRREKVSDGSQSDKEKNKPSPVNLLHYPDQQLHLSPPPSPNTFSNYLQSNNIVHLPFTNTVMMSPATESCGDSWDNHIAYITKISERLHCDLDEKQVSLFTKQTHESESLA</sequence>
<accession>A0ACA9M0I9</accession>
<organism evidence="1 2">
    <name type="scientific">Cetraspora pellucida</name>
    <dbReference type="NCBI Taxonomy" id="1433469"/>
    <lineage>
        <taxon>Eukaryota</taxon>
        <taxon>Fungi</taxon>
        <taxon>Fungi incertae sedis</taxon>
        <taxon>Mucoromycota</taxon>
        <taxon>Glomeromycotina</taxon>
        <taxon>Glomeromycetes</taxon>
        <taxon>Diversisporales</taxon>
        <taxon>Gigasporaceae</taxon>
        <taxon>Cetraspora</taxon>
    </lineage>
</organism>
<dbReference type="Proteomes" id="UP000789366">
    <property type="component" value="Unassembled WGS sequence"/>
</dbReference>
<proteinExistence type="predicted"/>
<comment type="caution">
    <text evidence="1">The sequence shown here is derived from an EMBL/GenBank/DDBJ whole genome shotgun (WGS) entry which is preliminary data.</text>
</comment>